<sequence>MAFEDSRKIGTGLVALGVFFLFIGVILFFDSGLLAIGDILFLSGITMMIGFNYTFKFFKRRDRIAGTVVFFLGIVLVFIGWPIIGMILQGFGFINLFAPFFPMLIKTLSATPIIGDIMNLPIISSLTNRMAQKARPPV</sequence>
<dbReference type="PANTHER" id="PTHR21493">
    <property type="entry name" value="CGI-141-RELATED/LIPASE CONTAINING PROTEIN"/>
    <property type="match status" value="1"/>
</dbReference>
<feature type="transmembrane region" description="Helical" evidence="7">
    <location>
        <begin position="67"/>
        <end position="88"/>
    </location>
</feature>
<evidence type="ECO:0000256" key="1">
    <source>
        <dbReference type="ARBA" id="ARBA00004653"/>
    </source>
</evidence>
<name>A0A7S2Y0Z8_9STRA</name>
<reference evidence="8" key="1">
    <citation type="submission" date="2021-01" db="EMBL/GenBank/DDBJ databases">
        <authorList>
            <person name="Corre E."/>
            <person name="Pelletier E."/>
            <person name="Niang G."/>
            <person name="Scheremetjew M."/>
            <person name="Finn R."/>
            <person name="Kale V."/>
            <person name="Holt S."/>
            <person name="Cochrane G."/>
            <person name="Meng A."/>
            <person name="Brown T."/>
            <person name="Cohen L."/>
        </authorList>
    </citation>
    <scope>NUCLEOTIDE SEQUENCE</scope>
    <source>
        <strain evidence="8">CCMP1661</strain>
    </source>
</reference>
<protein>
    <recommendedName>
        <fullName evidence="9">Vesicle transport protein</fullName>
    </recommendedName>
</protein>
<dbReference type="AlphaFoldDB" id="A0A7S2Y0Z8"/>
<accession>A0A7S2Y0Z8</accession>
<keyword evidence="3 7" id="KW-1133">Transmembrane helix</keyword>
<feature type="transmembrane region" description="Helical" evidence="7">
    <location>
        <begin position="100"/>
        <end position="123"/>
    </location>
</feature>
<dbReference type="GO" id="GO:0005829">
    <property type="term" value="C:cytosol"/>
    <property type="evidence" value="ECO:0007669"/>
    <property type="project" value="GOC"/>
</dbReference>
<dbReference type="GO" id="GO:0042147">
    <property type="term" value="P:retrograde transport, endosome to Golgi"/>
    <property type="evidence" value="ECO:0007669"/>
    <property type="project" value="InterPro"/>
</dbReference>
<proteinExistence type="inferred from homology"/>
<dbReference type="GO" id="GO:0000139">
    <property type="term" value="C:Golgi membrane"/>
    <property type="evidence" value="ECO:0007669"/>
    <property type="project" value="UniProtKB-SubCell"/>
</dbReference>
<gene>
    <name evidence="8" type="ORF">FJAP1339_LOCUS11213</name>
</gene>
<evidence type="ECO:0000256" key="4">
    <source>
        <dbReference type="ARBA" id="ARBA00023034"/>
    </source>
</evidence>
<evidence type="ECO:0000313" key="8">
    <source>
        <dbReference type="EMBL" id="CAD9873368.1"/>
    </source>
</evidence>
<evidence type="ECO:0000256" key="5">
    <source>
        <dbReference type="ARBA" id="ARBA00023136"/>
    </source>
</evidence>
<feature type="transmembrane region" description="Helical" evidence="7">
    <location>
        <begin position="12"/>
        <end position="29"/>
    </location>
</feature>
<evidence type="ECO:0000256" key="6">
    <source>
        <dbReference type="ARBA" id="ARBA00025799"/>
    </source>
</evidence>
<comment type="subcellular location">
    <subcellularLocation>
        <location evidence="1">Golgi apparatus membrane</location>
        <topology evidence="1">Multi-pass membrane protein</topology>
    </subcellularLocation>
</comment>
<comment type="similarity">
    <text evidence="6">Belongs to the GOT1 family.</text>
</comment>
<dbReference type="EMBL" id="HBHR01021964">
    <property type="protein sequence ID" value="CAD9873368.1"/>
    <property type="molecule type" value="Transcribed_RNA"/>
</dbReference>
<feature type="transmembrane region" description="Helical" evidence="7">
    <location>
        <begin position="35"/>
        <end position="55"/>
    </location>
</feature>
<evidence type="ECO:0008006" key="9">
    <source>
        <dbReference type="Google" id="ProtNLM"/>
    </source>
</evidence>
<evidence type="ECO:0000256" key="3">
    <source>
        <dbReference type="ARBA" id="ARBA00022989"/>
    </source>
</evidence>
<keyword evidence="4" id="KW-0333">Golgi apparatus</keyword>
<organism evidence="8">
    <name type="scientific">Fibrocapsa japonica</name>
    <dbReference type="NCBI Taxonomy" id="94617"/>
    <lineage>
        <taxon>Eukaryota</taxon>
        <taxon>Sar</taxon>
        <taxon>Stramenopiles</taxon>
        <taxon>Ochrophyta</taxon>
        <taxon>Raphidophyceae</taxon>
        <taxon>Chattonellales</taxon>
        <taxon>Chattonellaceae</taxon>
        <taxon>Fibrocapsa</taxon>
    </lineage>
</organism>
<dbReference type="InterPro" id="IPR007305">
    <property type="entry name" value="Vesicle_transpt_Got1/SFT2"/>
</dbReference>
<evidence type="ECO:0000256" key="7">
    <source>
        <dbReference type="SAM" id="Phobius"/>
    </source>
</evidence>
<dbReference type="GO" id="GO:0006888">
    <property type="term" value="P:endoplasmic reticulum to Golgi vesicle-mediated transport"/>
    <property type="evidence" value="ECO:0007669"/>
    <property type="project" value="InterPro"/>
</dbReference>
<dbReference type="PANTHER" id="PTHR21493:SF9">
    <property type="entry name" value="GOLGI TRANSPORT PROTEIN 1-RELATED"/>
    <property type="match status" value="1"/>
</dbReference>
<evidence type="ECO:0000256" key="2">
    <source>
        <dbReference type="ARBA" id="ARBA00022692"/>
    </source>
</evidence>
<dbReference type="Pfam" id="PF04178">
    <property type="entry name" value="Got1"/>
    <property type="match status" value="1"/>
</dbReference>
<keyword evidence="5 7" id="KW-0472">Membrane</keyword>
<dbReference type="InterPro" id="IPR045176">
    <property type="entry name" value="Got1"/>
</dbReference>
<keyword evidence="2 7" id="KW-0812">Transmembrane</keyword>